<feature type="transmembrane region" description="Helical" evidence="10">
    <location>
        <begin position="142"/>
        <end position="163"/>
    </location>
</feature>
<evidence type="ECO:0000313" key="11">
    <source>
        <dbReference type="EMBL" id="ODV89749.1"/>
    </source>
</evidence>
<organism evidence="11 12">
    <name type="scientific">Tortispora caseinolytica NRRL Y-17796</name>
    <dbReference type="NCBI Taxonomy" id="767744"/>
    <lineage>
        <taxon>Eukaryota</taxon>
        <taxon>Fungi</taxon>
        <taxon>Dikarya</taxon>
        <taxon>Ascomycota</taxon>
        <taxon>Saccharomycotina</taxon>
        <taxon>Trigonopsidomycetes</taxon>
        <taxon>Trigonopsidales</taxon>
        <taxon>Trigonopsidaceae</taxon>
        <taxon>Tortispora</taxon>
    </lineage>
</organism>
<feature type="transmembrane region" description="Helical" evidence="10">
    <location>
        <begin position="20"/>
        <end position="38"/>
    </location>
</feature>
<feature type="transmembrane region" description="Helical" evidence="10">
    <location>
        <begin position="175"/>
        <end position="198"/>
    </location>
</feature>
<evidence type="ECO:0000256" key="1">
    <source>
        <dbReference type="ARBA" id="ARBA00004477"/>
    </source>
</evidence>
<comment type="pathway">
    <text evidence="2">Glycolipid biosynthesis; glycosylphosphatidylinositol-anchor biosynthesis.</text>
</comment>
<proteinExistence type="inferred from homology"/>
<protein>
    <recommendedName>
        <fullName evidence="4">Glycosylphosphatidylinositol anchor biosynthesis protein 11</fullName>
    </recommendedName>
</protein>
<comment type="subcellular location">
    <subcellularLocation>
        <location evidence="1">Endoplasmic reticulum membrane</location>
        <topology evidence="1">Multi-pass membrane protein</topology>
    </subcellularLocation>
</comment>
<feature type="transmembrane region" description="Helical" evidence="10">
    <location>
        <begin position="44"/>
        <end position="61"/>
    </location>
</feature>
<name>A0A1E4TDD0_9ASCO</name>
<evidence type="ECO:0000256" key="3">
    <source>
        <dbReference type="ARBA" id="ARBA00007978"/>
    </source>
</evidence>
<evidence type="ECO:0000256" key="6">
    <source>
        <dbReference type="ARBA" id="ARBA00022692"/>
    </source>
</evidence>
<evidence type="ECO:0000256" key="2">
    <source>
        <dbReference type="ARBA" id="ARBA00004687"/>
    </source>
</evidence>
<dbReference type="Proteomes" id="UP000095023">
    <property type="component" value="Unassembled WGS sequence"/>
</dbReference>
<evidence type="ECO:0000256" key="7">
    <source>
        <dbReference type="ARBA" id="ARBA00022824"/>
    </source>
</evidence>
<keyword evidence="8 10" id="KW-1133">Transmembrane helix</keyword>
<gene>
    <name evidence="11" type="ORF">CANCADRAFT_143062</name>
</gene>
<dbReference type="InterPro" id="IPR009580">
    <property type="entry name" value="GPI_biosynthesis_protein_Pig-F"/>
</dbReference>
<evidence type="ECO:0000256" key="8">
    <source>
        <dbReference type="ARBA" id="ARBA00022989"/>
    </source>
</evidence>
<dbReference type="Pfam" id="PF06699">
    <property type="entry name" value="PIG-F"/>
    <property type="match status" value="1"/>
</dbReference>
<keyword evidence="5" id="KW-0337">GPI-anchor biosynthesis</keyword>
<reference evidence="12" key="1">
    <citation type="submission" date="2016-02" db="EMBL/GenBank/DDBJ databases">
        <title>Comparative genomics of biotechnologically important yeasts.</title>
        <authorList>
            <consortium name="DOE Joint Genome Institute"/>
            <person name="Riley R."/>
            <person name="Haridas S."/>
            <person name="Wolfe K.H."/>
            <person name="Lopes M.R."/>
            <person name="Hittinger C.T."/>
            <person name="Goker M."/>
            <person name="Salamov A."/>
            <person name="Wisecaver J."/>
            <person name="Long T.M."/>
            <person name="Aerts A.L."/>
            <person name="Barry K."/>
            <person name="Choi C."/>
            <person name="Clum A."/>
            <person name="Coughlan A.Y."/>
            <person name="Deshpande S."/>
            <person name="Douglass A.P."/>
            <person name="Hanson S.J."/>
            <person name="Klenk H.-P."/>
            <person name="Labutti K."/>
            <person name="Lapidus A."/>
            <person name="Lindquist E."/>
            <person name="Lipzen A."/>
            <person name="Meier-Kolthoff J.P."/>
            <person name="Ohm R.A."/>
            <person name="Otillar R.P."/>
            <person name="Pangilinan J."/>
            <person name="Peng Y."/>
            <person name="Rokas A."/>
            <person name="Rosa C.A."/>
            <person name="Scheuner C."/>
            <person name="Sibirny A.A."/>
            <person name="Slot J.C."/>
            <person name="Stielow J.B."/>
            <person name="Sun H."/>
            <person name="Kurtzman C.P."/>
            <person name="Blackwell M."/>
            <person name="Jeffries T.W."/>
            <person name="Grigoriev I.V."/>
        </authorList>
    </citation>
    <scope>NUCLEOTIDE SEQUENCE [LARGE SCALE GENOMIC DNA]</scope>
    <source>
        <strain evidence="12">NRRL Y-17796</strain>
    </source>
</reference>
<keyword evidence="6 10" id="KW-0812">Transmembrane</keyword>
<dbReference type="EMBL" id="KV453843">
    <property type="protein sequence ID" value="ODV89749.1"/>
    <property type="molecule type" value="Genomic_DNA"/>
</dbReference>
<feature type="transmembrane region" description="Helical" evidence="10">
    <location>
        <begin position="73"/>
        <end position="95"/>
    </location>
</feature>
<accession>A0A1E4TDD0</accession>
<evidence type="ECO:0000256" key="4">
    <source>
        <dbReference type="ARBA" id="ARBA00020927"/>
    </source>
</evidence>
<evidence type="ECO:0000313" key="12">
    <source>
        <dbReference type="Proteomes" id="UP000095023"/>
    </source>
</evidence>
<dbReference type="AlphaFoldDB" id="A0A1E4TDD0"/>
<dbReference type="GO" id="GO:0005789">
    <property type="term" value="C:endoplasmic reticulum membrane"/>
    <property type="evidence" value="ECO:0007669"/>
    <property type="project" value="UniProtKB-SubCell"/>
</dbReference>
<evidence type="ECO:0000256" key="9">
    <source>
        <dbReference type="ARBA" id="ARBA00023136"/>
    </source>
</evidence>
<dbReference type="UniPathway" id="UPA00196"/>
<feature type="transmembrane region" description="Helical" evidence="10">
    <location>
        <begin position="101"/>
        <end position="121"/>
    </location>
</feature>
<evidence type="ECO:0000256" key="5">
    <source>
        <dbReference type="ARBA" id="ARBA00022502"/>
    </source>
</evidence>
<dbReference type="OrthoDB" id="17366at2759"/>
<evidence type="ECO:0000256" key="10">
    <source>
        <dbReference type="SAM" id="Phobius"/>
    </source>
</evidence>
<comment type="similarity">
    <text evidence="3">Belongs to the PIGF family.</text>
</comment>
<sequence>MARSKHNGSKMNSDPLMSVANGVFVLLLSYGMFLYGLISSPVNTLLAFLVPLLASQYAFAYDKNAAELVSSTVFSTVLLPVFALMIVLLGAPVTALYSETLLTACHISYLVLLPLIINYGVDPKIWKAYLQLDLQATGLSTHWQYYSSVGGVVGAYIGAVPISFDWDRDWQRYPITIITGMYIGYGLTKILCPIEALFRAKPKSVKKH</sequence>
<keyword evidence="9 10" id="KW-0472">Membrane</keyword>
<keyword evidence="7" id="KW-0256">Endoplasmic reticulum</keyword>
<dbReference type="GO" id="GO:0006506">
    <property type="term" value="P:GPI anchor biosynthetic process"/>
    <property type="evidence" value="ECO:0007669"/>
    <property type="project" value="UniProtKB-UniPathway"/>
</dbReference>
<keyword evidence="12" id="KW-1185">Reference proteome</keyword>